<evidence type="ECO:0000313" key="2">
    <source>
        <dbReference type="EMBL" id="CBJ90704.1"/>
    </source>
</evidence>
<evidence type="ECO:0000256" key="1">
    <source>
        <dbReference type="SAM" id="MobiDB-lite"/>
    </source>
</evidence>
<dbReference type="AlphaFoldDB" id="D3VI64"/>
<dbReference type="HOGENOM" id="CLU_2811493_0_0_6"/>
<organism evidence="2 3">
    <name type="scientific">Xenorhabdus nematophila (strain ATCC 19061 / DSM 3370 / CCUG 14189 / LMG 1036 / NCIMB 9965 / AN6)</name>
    <dbReference type="NCBI Taxonomy" id="406817"/>
    <lineage>
        <taxon>Bacteria</taxon>
        <taxon>Pseudomonadati</taxon>
        <taxon>Pseudomonadota</taxon>
        <taxon>Gammaproteobacteria</taxon>
        <taxon>Enterobacterales</taxon>
        <taxon>Morganellaceae</taxon>
        <taxon>Xenorhabdus</taxon>
    </lineage>
</organism>
<feature type="region of interest" description="Disordered" evidence="1">
    <location>
        <begin position="1"/>
        <end position="20"/>
    </location>
</feature>
<protein>
    <submittedName>
        <fullName evidence="2">Uncharacterized protein</fullName>
    </submittedName>
</protein>
<dbReference type="Proteomes" id="UP000008075">
    <property type="component" value="Chromosome"/>
</dbReference>
<sequence>MLLGATAQPPSTPVPNRREQAKKVDFMRVDVFMCIHYQKKNCPHIIDNENYLQIKHPAKQRLNRVVR</sequence>
<gene>
    <name evidence="2" type="ordered locus">XNC1_2650</name>
</gene>
<proteinExistence type="predicted"/>
<reference evidence="2 3" key="1">
    <citation type="journal article" date="2011" name="PLoS ONE">
        <title>The entomopathogenic bacterial endosymbionts xenorhabdus and photorhabdus: convergent lifestyles from divergent genomes.</title>
        <authorList>
            <person name="Chaston J.M."/>
            <person name="Suen G."/>
            <person name="Tucker S.L."/>
            <person name="Andersen A.W."/>
            <person name="Bhasin A."/>
            <person name="Bode E."/>
            <person name="Bode H.B."/>
            <person name="Brachmann A.O."/>
            <person name="Cowles C.E."/>
            <person name="Cowles K.N."/>
            <person name="Darby C."/>
            <person name="de Leon L."/>
            <person name="Drace K."/>
            <person name="Du Z."/>
            <person name="Givaudan A."/>
            <person name="Herbert Tran E.E."/>
            <person name="Jewell K.A."/>
            <person name="Knack J.J."/>
            <person name="Krasomil-Osterfeld K.C."/>
            <person name="Kukor R."/>
            <person name="Lanois A."/>
            <person name="Latreille P."/>
            <person name="Leimgruber N.K."/>
            <person name="Lipke C.M."/>
            <person name="Liu R."/>
            <person name="Lu X."/>
            <person name="Martens E.C."/>
            <person name="Marri P.R."/>
            <person name="Medigue C."/>
            <person name="Menard M.L."/>
            <person name="Miller N.M."/>
            <person name="Morales-Soto N."/>
            <person name="Norton S."/>
            <person name="Ogier J.C."/>
            <person name="Orchard S.S."/>
            <person name="Park D."/>
            <person name="Park Y."/>
            <person name="Qurollo B.A."/>
            <person name="Sugar D.R."/>
            <person name="Richards G.R."/>
            <person name="Rouy Z."/>
            <person name="Slominski B."/>
            <person name="Slominski K."/>
            <person name="Snyder H."/>
            <person name="Tjaden B.C."/>
            <person name="van der Hoeven R."/>
            <person name="Welch R.D."/>
            <person name="Wheeler C."/>
            <person name="Xiang B."/>
            <person name="Barbazuk B."/>
            <person name="Gaudriault S."/>
            <person name="Goodner B."/>
            <person name="Slater S.C."/>
            <person name="Forst S."/>
            <person name="Goldman B.S."/>
            <person name="Goodrich-Blair H."/>
        </authorList>
    </citation>
    <scope>NUCLEOTIDE SEQUENCE [LARGE SCALE GENOMIC DNA]</scope>
    <source>
        <strain evidence="3">ATCC 19061 / DSM 3370 / CCUG 14189 / LMG 1036 / NCIMB 9965 / AN6</strain>
    </source>
</reference>
<dbReference type="KEGG" id="xne:XNC1_2650"/>
<accession>D3VI64</accession>
<dbReference type="EMBL" id="FN667742">
    <property type="protein sequence ID" value="CBJ90704.1"/>
    <property type="molecule type" value="Genomic_DNA"/>
</dbReference>
<name>D3VI64_XENNA</name>
<keyword evidence="3" id="KW-1185">Reference proteome</keyword>
<evidence type="ECO:0000313" key="3">
    <source>
        <dbReference type="Proteomes" id="UP000008075"/>
    </source>
</evidence>